<organism evidence="1 2">
    <name type="scientific">Dichanthelium oligosanthes</name>
    <dbReference type="NCBI Taxonomy" id="888268"/>
    <lineage>
        <taxon>Eukaryota</taxon>
        <taxon>Viridiplantae</taxon>
        <taxon>Streptophyta</taxon>
        <taxon>Embryophyta</taxon>
        <taxon>Tracheophyta</taxon>
        <taxon>Spermatophyta</taxon>
        <taxon>Magnoliopsida</taxon>
        <taxon>Liliopsida</taxon>
        <taxon>Poales</taxon>
        <taxon>Poaceae</taxon>
        <taxon>PACMAD clade</taxon>
        <taxon>Panicoideae</taxon>
        <taxon>Panicodae</taxon>
        <taxon>Paniceae</taxon>
        <taxon>Dichantheliinae</taxon>
        <taxon>Dichanthelium</taxon>
    </lineage>
</organism>
<dbReference type="OrthoDB" id="652192at2759"/>
<evidence type="ECO:0000313" key="2">
    <source>
        <dbReference type="Proteomes" id="UP000095767"/>
    </source>
</evidence>
<name>A0A1E5UU13_9POAL</name>
<sequence length="184" mass="20695">MLQLCSMQLMDLRDKTFKGFYVLDAVRSRSLPGGGHGRKDGGGEVEEEVNRHAFTLSRFNAAKRVRFSSNNCSQTAGAPSPREFLQMVRSLEVMINDMEFAVFLMGYPVLYRQPYSAHLFAEKCMFGRHMERERVMEFLLQTNPPSNIGNLGALPITGPMLIGKSTIVEHVCNIMKKECGTTSH</sequence>
<dbReference type="Proteomes" id="UP000095767">
    <property type="component" value="Unassembled WGS sequence"/>
</dbReference>
<dbReference type="EMBL" id="LWDX02063237">
    <property type="protein sequence ID" value="OEL16347.1"/>
    <property type="molecule type" value="Genomic_DNA"/>
</dbReference>
<protein>
    <submittedName>
        <fullName evidence="1">Uncharacterized protein</fullName>
    </submittedName>
</protein>
<proteinExistence type="predicted"/>
<gene>
    <name evidence="1" type="ORF">BAE44_0022633</name>
</gene>
<comment type="caution">
    <text evidence="1">The sequence shown here is derived from an EMBL/GenBank/DDBJ whole genome shotgun (WGS) entry which is preliminary data.</text>
</comment>
<accession>A0A1E5UU13</accession>
<keyword evidence="2" id="KW-1185">Reference proteome</keyword>
<dbReference type="PANTHER" id="PTHR33377">
    <property type="entry name" value="OS10G0134700 PROTEIN-RELATED"/>
    <property type="match status" value="1"/>
</dbReference>
<evidence type="ECO:0000313" key="1">
    <source>
        <dbReference type="EMBL" id="OEL16347.1"/>
    </source>
</evidence>
<reference evidence="1 2" key="1">
    <citation type="submission" date="2016-09" db="EMBL/GenBank/DDBJ databases">
        <title>The draft genome of Dichanthelium oligosanthes: A C3 panicoid grass species.</title>
        <authorList>
            <person name="Studer A.J."/>
            <person name="Schnable J.C."/>
            <person name="Brutnell T.P."/>
        </authorList>
    </citation>
    <scope>NUCLEOTIDE SEQUENCE [LARGE SCALE GENOMIC DNA]</scope>
    <source>
        <strain evidence="2">cv. Kellogg 1175</strain>
        <tissue evidence="1">Leaf</tissue>
    </source>
</reference>
<dbReference type="AlphaFoldDB" id="A0A1E5UU13"/>
<dbReference type="PANTHER" id="PTHR33377:SF115">
    <property type="entry name" value="OS05G0533301 PROTEIN"/>
    <property type="match status" value="1"/>
</dbReference>